<gene>
    <name evidence="1" type="ORF">DLJ53_28830</name>
</gene>
<sequence length="93" mass="10474">MIGPVYDVWSDGNTVWVNSQTGMCVGRFSRRGIDVHRDLDEQLATGQQCLDCVHDLSPPEAWERFKASMTLHYGIEIGEHLRPAYARTEALPA</sequence>
<accession>A0A8B2NG38</accession>
<dbReference type="RefSeq" id="WP_111351684.1">
    <property type="nucleotide sequence ID" value="NZ_QHHQ01000008.1"/>
</dbReference>
<dbReference type="EMBL" id="QHHQ01000008">
    <property type="protein sequence ID" value="RAH97839.1"/>
    <property type="molecule type" value="Genomic_DNA"/>
</dbReference>
<evidence type="ECO:0000313" key="2">
    <source>
        <dbReference type="Proteomes" id="UP000249590"/>
    </source>
</evidence>
<dbReference type="OrthoDB" id="8480953at2"/>
<protein>
    <submittedName>
        <fullName evidence="1">Uncharacterized protein</fullName>
    </submittedName>
</protein>
<reference evidence="1 2" key="1">
    <citation type="submission" date="2018-05" db="EMBL/GenBank/DDBJ databases">
        <title>Acuticoccus sediminis sp. nov., isolated from deep-sea sediment of Indian Ocean.</title>
        <authorList>
            <person name="Liu X."/>
            <person name="Lai Q."/>
            <person name="Du Y."/>
            <person name="Sun F."/>
            <person name="Zhang X."/>
            <person name="Wang S."/>
            <person name="Shao Z."/>
        </authorList>
    </citation>
    <scope>NUCLEOTIDE SEQUENCE [LARGE SCALE GENOMIC DNA]</scope>
    <source>
        <strain evidence="1 2">PTG4-2</strain>
    </source>
</reference>
<keyword evidence="2" id="KW-1185">Reference proteome</keyword>
<proteinExistence type="predicted"/>
<dbReference type="AlphaFoldDB" id="A0A8B2NG38"/>
<dbReference type="Proteomes" id="UP000249590">
    <property type="component" value="Unassembled WGS sequence"/>
</dbReference>
<name>A0A8B2NG38_9HYPH</name>
<comment type="caution">
    <text evidence="1">The sequence shown here is derived from an EMBL/GenBank/DDBJ whole genome shotgun (WGS) entry which is preliminary data.</text>
</comment>
<organism evidence="1 2">
    <name type="scientific">Acuticoccus sediminis</name>
    <dbReference type="NCBI Taxonomy" id="2184697"/>
    <lineage>
        <taxon>Bacteria</taxon>
        <taxon>Pseudomonadati</taxon>
        <taxon>Pseudomonadota</taxon>
        <taxon>Alphaproteobacteria</taxon>
        <taxon>Hyphomicrobiales</taxon>
        <taxon>Amorphaceae</taxon>
        <taxon>Acuticoccus</taxon>
    </lineage>
</organism>
<evidence type="ECO:0000313" key="1">
    <source>
        <dbReference type="EMBL" id="RAH97839.1"/>
    </source>
</evidence>